<name>W5MNL2_LEPOC</name>
<dbReference type="SMART" id="SM00591">
    <property type="entry name" value="RWD"/>
    <property type="match status" value="1"/>
</dbReference>
<dbReference type="OrthoDB" id="167315at2759"/>
<dbReference type="Pfam" id="PF05773">
    <property type="entry name" value="RWD"/>
    <property type="match status" value="1"/>
</dbReference>
<evidence type="ECO:0000256" key="4">
    <source>
        <dbReference type="ARBA" id="ARBA00022490"/>
    </source>
</evidence>
<keyword evidence="5" id="KW-0539">Nucleus</keyword>
<keyword evidence="4" id="KW-0963">Cytoplasm</keyword>
<dbReference type="PROSITE" id="PS50908">
    <property type="entry name" value="RWD"/>
    <property type="match status" value="1"/>
</dbReference>
<protein>
    <recommendedName>
        <fullName evidence="3">RWD domain-containing protein 3</fullName>
    </recommendedName>
</protein>
<dbReference type="Ensembl" id="ENSLOCT00000009983.1">
    <property type="protein sequence ID" value="ENSLOCP00000009971.1"/>
    <property type="gene ID" value="ENSLOCG00000008213.1"/>
</dbReference>
<evidence type="ECO:0000256" key="6">
    <source>
        <dbReference type="ARBA" id="ARBA00053748"/>
    </source>
</evidence>
<evidence type="ECO:0000313" key="9">
    <source>
        <dbReference type="Proteomes" id="UP000018468"/>
    </source>
</evidence>
<dbReference type="GO" id="GO:0033235">
    <property type="term" value="P:positive regulation of protein sumoylation"/>
    <property type="evidence" value="ECO:0007669"/>
    <property type="project" value="InterPro"/>
</dbReference>
<dbReference type="PANTHER" id="PTHR15628">
    <property type="entry name" value="RWD DOMAIN-CONTAINING PROTEIN 3"/>
    <property type="match status" value="1"/>
</dbReference>
<dbReference type="GeneID" id="102688106"/>
<evidence type="ECO:0000256" key="5">
    <source>
        <dbReference type="ARBA" id="ARBA00023242"/>
    </source>
</evidence>
<dbReference type="Gene3D" id="3.10.110.10">
    <property type="entry name" value="Ubiquitin Conjugating Enzyme"/>
    <property type="match status" value="1"/>
</dbReference>
<feature type="domain" description="RWD" evidence="7">
    <location>
        <begin position="7"/>
        <end position="113"/>
    </location>
</feature>
<sequence length="263" mass="30438">MSGTALEEISVLTAIYCEKDEFELLQQSDTKGFIFRIQIALERCSEKLLLKLVFQLPPEYPFCLPDISISSEQLTRKQCINIKHSLLKRASMLISEPMVHELLVWLQQNFTAITTAEQSPDYSSPGRSCGERCEQETWTALLLIDHMRAKTKYTKMIEKWTSELELTGRLFLGKLILILLQGTKENIKEYLLLQKTIKVDVDSSGKKCKEKMMRVLWEAQLPAAHKQLPAFEVKDYSSLEELKKEFELAELLELYQEFVHTLV</sequence>
<dbReference type="KEGG" id="loc:102688106"/>
<dbReference type="Proteomes" id="UP000018468">
    <property type="component" value="Linkage group LG10"/>
</dbReference>
<evidence type="ECO:0000259" key="7">
    <source>
        <dbReference type="PROSITE" id="PS50908"/>
    </source>
</evidence>
<dbReference type="CDD" id="cd24164">
    <property type="entry name" value="RWDD3_C"/>
    <property type="match status" value="1"/>
</dbReference>
<dbReference type="CDD" id="cd23819">
    <property type="entry name" value="RWD_RWDD3"/>
    <property type="match status" value="1"/>
</dbReference>
<dbReference type="GeneTree" id="ENSGT00390000000954"/>
<reference evidence="8" key="3">
    <citation type="submission" date="2025-09" db="UniProtKB">
        <authorList>
            <consortium name="Ensembl"/>
        </authorList>
    </citation>
    <scope>IDENTIFICATION</scope>
</reference>
<dbReference type="InterPro" id="IPR006575">
    <property type="entry name" value="RWD_dom"/>
</dbReference>
<evidence type="ECO:0000313" key="8">
    <source>
        <dbReference type="Ensembl" id="ENSLOCP00000009971.1"/>
    </source>
</evidence>
<dbReference type="EMBL" id="AHAT01016124">
    <property type="status" value="NOT_ANNOTATED_CDS"/>
    <property type="molecule type" value="Genomic_DNA"/>
</dbReference>
<evidence type="ECO:0000256" key="3">
    <source>
        <dbReference type="ARBA" id="ARBA00015444"/>
    </source>
</evidence>
<reference evidence="8" key="2">
    <citation type="submission" date="2025-08" db="UniProtKB">
        <authorList>
            <consortium name="Ensembl"/>
        </authorList>
    </citation>
    <scope>IDENTIFICATION</scope>
</reference>
<organism evidence="8 9">
    <name type="scientific">Lepisosteus oculatus</name>
    <name type="common">Spotted gar</name>
    <dbReference type="NCBI Taxonomy" id="7918"/>
    <lineage>
        <taxon>Eukaryota</taxon>
        <taxon>Metazoa</taxon>
        <taxon>Chordata</taxon>
        <taxon>Craniata</taxon>
        <taxon>Vertebrata</taxon>
        <taxon>Euteleostomi</taxon>
        <taxon>Actinopterygii</taxon>
        <taxon>Neopterygii</taxon>
        <taxon>Holostei</taxon>
        <taxon>Semionotiformes</taxon>
        <taxon>Lepisosteidae</taxon>
        <taxon>Lepisosteus</taxon>
    </lineage>
</organism>
<dbReference type="GO" id="GO:1902073">
    <property type="term" value="P:positive regulation of hypoxia-inducible factor-1alpha signaling pathway"/>
    <property type="evidence" value="ECO:0000318"/>
    <property type="project" value="GO_Central"/>
</dbReference>
<dbReference type="InterPro" id="IPR038840">
    <property type="entry name" value="RWDD3"/>
</dbReference>
<dbReference type="InterPro" id="IPR016135">
    <property type="entry name" value="UBQ-conjugating_enzyme/RWD"/>
</dbReference>
<dbReference type="FunCoup" id="W5MNL2">
    <property type="interactions" value="407"/>
</dbReference>
<dbReference type="GO" id="GO:0033554">
    <property type="term" value="P:cellular response to stress"/>
    <property type="evidence" value="ECO:0007669"/>
    <property type="project" value="UniProtKB-ARBA"/>
</dbReference>
<dbReference type="InParanoid" id="W5MNL2"/>
<dbReference type="GO" id="GO:0005737">
    <property type="term" value="C:cytoplasm"/>
    <property type="evidence" value="ECO:0007669"/>
    <property type="project" value="UniProtKB-SubCell"/>
</dbReference>
<dbReference type="CTD" id="25950"/>
<dbReference type="FunFam" id="3.10.110.10:FF:000050">
    <property type="entry name" value="eIF-2-alpha kinase GCN2"/>
    <property type="match status" value="1"/>
</dbReference>
<dbReference type="OMA" id="GITFRIQ"/>
<evidence type="ECO:0000256" key="1">
    <source>
        <dbReference type="ARBA" id="ARBA00004123"/>
    </source>
</evidence>
<dbReference type="GO" id="GO:0010468">
    <property type="term" value="P:regulation of gene expression"/>
    <property type="evidence" value="ECO:0007669"/>
    <property type="project" value="UniProtKB-ARBA"/>
</dbReference>
<dbReference type="Bgee" id="ENSLOCG00000008213">
    <property type="expression patterns" value="Expressed in ovary and 13 other cell types or tissues"/>
</dbReference>
<reference evidence="9" key="1">
    <citation type="submission" date="2011-12" db="EMBL/GenBank/DDBJ databases">
        <title>The Draft Genome of Lepisosteus oculatus.</title>
        <authorList>
            <consortium name="The Broad Institute Genome Assembly &amp; Analysis Group"/>
            <consortium name="Computational R&amp;D Group"/>
            <consortium name="and Sequencing Platform"/>
            <person name="Di Palma F."/>
            <person name="Alfoldi J."/>
            <person name="Johnson J."/>
            <person name="Berlin A."/>
            <person name="Gnerre S."/>
            <person name="Jaffe D."/>
            <person name="MacCallum I."/>
            <person name="Young S."/>
            <person name="Walker B.J."/>
            <person name="Lander E.S."/>
            <person name="Lindblad-Toh K."/>
        </authorList>
    </citation>
    <scope>NUCLEOTIDE SEQUENCE [LARGE SCALE GENOMIC DNA]</scope>
</reference>
<dbReference type="eggNOG" id="ENOG502QSYH">
    <property type="taxonomic scope" value="Eukaryota"/>
</dbReference>
<dbReference type="PANTHER" id="PTHR15628:SF1">
    <property type="entry name" value="RWD DOMAIN-CONTAINING PROTEIN 3"/>
    <property type="match status" value="1"/>
</dbReference>
<dbReference type="HOGENOM" id="CLU_087636_0_0_1"/>
<dbReference type="SUPFAM" id="SSF54495">
    <property type="entry name" value="UBC-like"/>
    <property type="match status" value="1"/>
</dbReference>
<keyword evidence="9" id="KW-1185">Reference proteome</keyword>
<evidence type="ECO:0000256" key="2">
    <source>
        <dbReference type="ARBA" id="ARBA00004496"/>
    </source>
</evidence>
<proteinExistence type="predicted"/>
<accession>W5MNL2</accession>
<dbReference type="AlphaFoldDB" id="W5MNL2"/>
<comment type="function">
    <text evidence="6">Enhancer of SUMO conjugation. Increases SUMO conjugation to proteins by promoting the: binding of E1 and E2 enzymes, thioester linkage between SUMO and ube2i/ubc9 and transfer of SUMO to specific target proteins which include hif1a, pias, nfkbia, nr3c1 and top1. Has no effect on ubiquitination.</text>
</comment>
<dbReference type="GO" id="GO:0005634">
    <property type="term" value="C:nucleus"/>
    <property type="evidence" value="ECO:0007669"/>
    <property type="project" value="UniProtKB-SubCell"/>
</dbReference>
<comment type="subcellular location">
    <subcellularLocation>
        <location evidence="2">Cytoplasm</location>
    </subcellularLocation>
    <subcellularLocation>
        <location evidence="1">Nucleus</location>
    </subcellularLocation>
</comment>